<keyword evidence="1" id="KW-1133">Transmembrane helix</keyword>
<dbReference type="AlphaFoldDB" id="A0A146KGJ7"/>
<organism evidence="2">
    <name type="scientific">Trepomonas sp. PC1</name>
    <dbReference type="NCBI Taxonomy" id="1076344"/>
    <lineage>
        <taxon>Eukaryota</taxon>
        <taxon>Metamonada</taxon>
        <taxon>Diplomonadida</taxon>
        <taxon>Hexamitidae</taxon>
        <taxon>Hexamitinae</taxon>
        <taxon>Trepomonas</taxon>
    </lineage>
</organism>
<keyword evidence="1" id="KW-0812">Transmembrane</keyword>
<evidence type="ECO:0000313" key="2">
    <source>
        <dbReference type="EMBL" id="JAP94531.1"/>
    </source>
</evidence>
<feature type="non-terminal residue" evidence="2">
    <location>
        <position position="1"/>
    </location>
</feature>
<reference evidence="2" key="1">
    <citation type="submission" date="2015-07" db="EMBL/GenBank/DDBJ databases">
        <title>Adaptation to a free-living lifestyle via gene acquisitions in the diplomonad Trepomonas sp. PC1.</title>
        <authorList>
            <person name="Xu F."/>
            <person name="Jerlstrom-Hultqvist J."/>
            <person name="Kolisko M."/>
            <person name="Simpson A.G.B."/>
            <person name="Roger A.J."/>
            <person name="Svard S.G."/>
            <person name="Andersson J.O."/>
        </authorList>
    </citation>
    <scope>NUCLEOTIDE SEQUENCE</scope>
    <source>
        <strain evidence="2">PC1</strain>
    </source>
</reference>
<name>A0A146KGJ7_9EUKA</name>
<sequence length="549" mass="62108">SELVLMYDIPVRNTLYNCFADSTSVEFDRSLRTFTLHLIPTNNIQCATLPSGVRVNLTVASPAFPNIMTLNVSDYSYANTSEVVFPITIPKVDLDTFTDEQYVFVTIESFKDIAEIEILIFDESKSDLENCFEDLNLLIDHMIDLNIQPAQQCINQIVSQVDNSNSYVKTVVLRINTFSFTLDTDNFIDLYQLQVNGTIELDSTPEIIANIALIRQEPFLDGLLLITSIQGGQEVILQYIISQITIANIDGLFLETTVSLQDDNFYTFFTTNPTLIAQWLEEPNNIGYTDIIYRLSGRLSDSSFITFQKYLTAPFDPSLRDICFSCNAGNAQDKQRCLSFYNNTLKLGGGEFFLDILLFKDEEFLDNEKNILQYMSSPWKKADLKLKRAEFCLDAFDRTQESSADSAFKSLSVGQSGAVFFQIRNKTASTDQNLVFQKPVSQIEVQIREQCFNCDDLTDSSKKNTCLMYLDKGLNLADQIMYFGLTVPNVGTQTSNVLKITKGDYLVVEAVVVYACGVIISIACLVICVVHIMFTHKQIKIMKKKNRHK</sequence>
<proteinExistence type="predicted"/>
<feature type="transmembrane region" description="Helical" evidence="1">
    <location>
        <begin position="511"/>
        <end position="534"/>
    </location>
</feature>
<accession>A0A146KGJ7</accession>
<evidence type="ECO:0000256" key="1">
    <source>
        <dbReference type="SAM" id="Phobius"/>
    </source>
</evidence>
<keyword evidence="1" id="KW-0472">Membrane</keyword>
<dbReference type="EMBL" id="GDID01002075">
    <property type="protein sequence ID" value="JAP94531.1"/>
    <property type="molecule type" value="Transcribed_RNA"/>
</dbReference>
<gene>
    <name evidence="2" type="ORF">TPC1_12783</name>
</gene>
<protein>
    <submittedName>
        <fullName evidence="2">Uncharacterized protein</fullName>
    </submittedName>
</protein>